<name>A0A5N4BZ38_CAMDR</name>
<dbReference type="InterPro" id="IPR036770">
    <property type="entry name" value="Ankyrin_rpt-contain_sf"/>
</dbReference>
<keyword evidence="2" id="KW-0040">ANK repeat</keyword>
<organism evidence="3 4">
    <name type="scientific">Camelus dromedarius</name>
    <name type="common">Dromedary</name>
    <name type="synonym">Arabian camel</name>
    <dbReference type="NCBI Taxonomy" id="9838"/>
    <lineage>
        <taxon>Eukaryota</taxon>
        <taxon>Metazoa</taxon>
        <taxon>Chordata</taxon>
        <taxon>Craniata</taxon>
        <taxon>Vertebrata</taxon>
        <taxon>Euteleostomi</taxon>
        <taxon>Mammalia</taxon>
        <taxon>Eutheria</taxon>
        <taxon>Laurasiatheria</taxon>
        <taxon>Artiodactyla</taxon>
        <taxon>Tylopoda</taxon>
        <taxon>Camelidae</taxon>
        <taxon>Camelus</taxon>
    </lineage>
</organism>
<dbReference type="PANTHER" id="PTHR24174">
    <property type="entry name" value="ANKYRIN REPEAT AND STERILE ALPHA MOTIF DOMAIN-CONTAINING PROTEIN 1"/>
    <property type="match status" value="1"/>
</dbReference>
<evidence type="ECO:0000313" key="3">
    <source>
        <dbReference type="EMBL" id="KAB1251891.1"/>
    </source>
</evidence>
<evidence type="ECO:0000313" key="4">
    <source>
        <dbReference type="Proteomes" id="UP000299084"/>
    </source>
</evidence>
<comment type="caution">
    <text evidence="3">The sequence shown here is derived from an EMBL/GenBank/DDBJ whole genome shotgun (WGS) entry which is preliminary data.</text>
</comment>
<proteinExistence type="predicted"/>
<gene>
    <name evidence="3" type="primary">Caskin-1</name>
    <name evidence="3" type="ORF">Cadr_000030817</name>
</gene>
<reference evidence="3 4" key="1">
    <citation type="journal article" date="2019" name="Mol. Ecol. Resour.">
        <title>Improving Illumina assemblies with Hi-C and long reads: an example with the North African dromedary.</title>
        <authorList>
            <person name="Elbers J.P."/>
            <person name="Rogers M.F."/>
            <person name="Perelman P.L."/>
            <person name="Proskuryakova A.A."/>
            <person name="Serdyukova N.A."/>
            <person name="Johnson W.E."/>
            <person name="Horin P."/>
            <person name="Corander J."/>
            <person name="Murphy D."/>
            <person name="Burger P.A."/>
        </authorList>
    </citation>
    <scope>NUCLEOTIDE SEQUENCE [LARGE SCALE GENOMIC DNA]</scope>
    <source>
        <strain evidence="3">Drom800</strain>
        <tissue evidence="3">Blood</tissue>
    </source>
</reference>
<dbReference type="Proteomes" id="UP000299084">
    <property type="component" value="Unassembled WGS sequence"/>
</dbReference>
<dbReference type="PANTHER" id="PTHR24174:SF11">
    <property type="entry name" value="CASKIN-1"/>
    <property type="match status" value="1"/>
</dbReference>
<dbReference type="AlphaFoldDB" id="A0A5N4BZ38"/>
<evidence type="ECO:0000256" key="1">
    <source>
        <dbReference type="ARBA" id="ARBA00022737"/>
    </source>
</evidence>
<sequence>MGKEQELVQAVKAEDVGTAQRLLQRPRPGRPLLGSTKKINVNSKTPDGPLHLAAKNGHIDIIRYGRVGRERDQCPCEKYLQPDSPGHRAHFTTSQASKEIKQLLRGAPGPSLPVAMLGVFGEQPPKSQRRHQGQMAQWNGRLNCTVSAEQRTRHCGGWDACLAVTRAGEPAAVLCLQSTEAVSMAATFPAKLYAPNFISAGYDLPTINRMTPEAHSDTRRLTKPPVSPKPFWLSLCQDPGPHHTCSKKVPLPGPGSPDMFDDLADQLDAMLE</sequence>
<dbReference type="Gene3D" id="1.25.40.20">
    <property type="entry name" value="Ankyrin repeat-containing domain"/>
    <property type="match status" value="1"/>
</dbReference>
<protein>
    <submittedName>
        <fullName evidence="3">Caskin-1</fullName>
    </submittedName>
</protein>
<accession>A0A5N4BZ38</accession>
<dbReference type="InterPro" id="IPR033635">
    <property type="entry name" value="ANKS1/Caskin"/>
</dbReference>
<dbReference type="EMBL" id="JWIN03000071">
    <property type="protein sequence ID" value="KAB1251891.1"/>
    <property type="molecule type" value="Genomic_DNA"/>
</dbReference>
<evidence type="ECO:0000256" key="2">
    <source>
        <dbReference type="ARBA" id="ARBA00023043"/>
    </source>
</evidence>
<keyword evidence="1" id="KW-0677">Repeat</keyword>
<keyword evidence="4" id="KW-1185">Reference proteome</keyword>
<dbReference type="GO" id="GO:0005737">
    <property type="term" value="C:cytoplasm"/>
    <property type="evidence" value="ECO:0007669"/>
    <property type="project" value="TreeGrafter"/>
</dbReference>